<evidence type="ECO:0000256" key="10">
    <source>
        <dbReference type="ARBA" id="ARBA00068150"/>
    </source>
</evidence>
<evidence type="ECO:0000256" key="4">
    <source>
        <dbReference type="ARBA" id="ARBA00022679"/>
    </source>
</evidence>
<dbReference type="SMART" id="SM00387">
    <property type="entry name" value="HATPase_c"/>
    <property type="match status" value="1"/>
</dbReference>
<comment type="catalytic activity">
    <reaction evidence="1">
        <text>ATP + protein L-histidine = ADP + protein N-phospho-L-histidine.</text>
        <dbReference type="EC" id="2.7.13.3"/>
    </reaction>
</comment>
<feature type="domain" description="Response regulatory" evidence="14">
    <location>
        <begin position="735"/>
        <end position="856"/>
    </location>
</feature>
<dbReference type="Gene3D" id="3.30.565.10">
    <property type="entry name" value="Histidine kinase-like ATPase, C-terminal domain"/>
    <property type="match status" value="1"/>
</dbReference>
<keyword evidence="6 15" id="KW-0418">Kinase</keyword>
<dbReference type="STRING" id="688.A6E04_03570"/>
<keyword evidence="5" id="KW-0547">Nucleotide-binding</keyword>
<sequence>MSLKKKSILALGCYVCFLIAIIGSITYYVVEPPIRQNLENNLDLRTQLLAREIEDPLNHSISTMHALVGVAVSGYSPNIIQNMVSSVFKESDDIIISGGIWPEPNTLIPSQRLASVFFSRSDDGKVTLINDYNTPSASPYQNESWYTSVAHENSRNLEFSWSEVYIDPFTKQKMITASQPYFDDGKFAGVATIDISLKGLIGVIESQAEKHELGIIIHNDDTTIAEYKFNIQENMYIVKHMMNELNWKIQVVNSYHTVADEVFAQIIRVELSIVPILLLCVIIGYYVINRGLINPIILISNQINETGSKEHINIDYTSKDEIGHLISSFNKKTEFLEIEKVKAESSTKAKSSFLANMSHEIRTPLNGIIGMSDILADTDLNPVQTEYLHTIDTSSQTLLLLINDILDLSKIESGNLVLVPQESNVAEVAYDTLTVVLGKASDKGLSLQIELAQNLPELVMLDEHRLRQVLMNLMSNAVKFTKNGAVILSINYEERGNSRGALLFSVKDTGIGISKDKLKQVFEPFTQEDSSITRQFGGTGLGLAICRQLVELLGGEIKLDSEKGFGSKFYFMLDVEVVESTTEKLNECSGTTCLIVGNNKNYASQLNRECTKLGLLTTIAASNDDIETQAARYDVVMYCQHALTPTLDDVKKMNEMHRRPVLVICRKQEDEKVDFNHSIDGLVMYPLLGKRFSKVMTQALKTAKLKQQESEEGQIEDASSIDLAAEQNNVVEQKIILVVEDNLINQKVASLLLKKEGFRVDLANDGKEAVDMIKAQTTSYSLILMDCMMPIMDGFAATEAIREWEQQQSQKRLPIIALTASVFVEDIDKCYQSGMDDYVAKPFKKELILEKLEAYT</sequence>
<dbReference type="InterPro" id="IPR011006">
    <property type="entry name" value="CheY-like_superfamily"/>
</dbReference>
<dbReference type="EC" id="2.7.13.3" evidence="2"/>
<dbReference type="InterPro" id="IPR001789">
    <property type="entry name" value="Sig_transdc_resp-reg_receiver"/>
</dbReference>
<dbReference type="PROSITE" id="PS50109">
    <property type="entry name" value="HIS_KIN"/>
    <property type="match status" value="1"/>
</dbReference>
<evidence type="ECO:0000256" key="9">
    <source>
        <dbReference type="ARBA" id="ARBA00064003"/>
    </source>
</evidence>
<gene>
    <name evidence="15" type="ORF">A6E04_03570</name>
</gene>
<reference evidence="15 16" key="1">
    <citation type="submission" date="2016-06" db="EMBL/GenBank/DDBJ databases">
        <authorList>
            <person name="Kjaerup R.B."/>
            <person name="Dalgaard T.S."/>
            <person name="Juul-Madsen H.R."/>
        </authorList>
    </citation>
    <scope>NUCLEOTIDE SEQUENCE [LARGE SCALE GENOMIC DNA]</scope>
    <source>
        <strain evidence="15 16">1S159</strain>
    </source>
</reference>
<keyword evidence="12" id="KW-0812">Transmembrane</keyword>
<evidence type="ECO:0000256" key="2">
    <source>
        <dbReference type="ARBA" id="ARBA00012438"/>
    </source>
</evidence>
<evidence type="ECO:0000256" key="8">
    <source>
        <dbReference type="ARBA" id="ARBA00023012"/>
    </source>
</evidence>
<proteinExistence type="predicted"/>
<dbReference type="InterPro" id="IPR003594">
    <property type="entry name" value="HATPase_dom"/>
</dbReference>
<dbReference type="Pfam" id="PF22673">
    <property type="entry name" value="MCP-like_PDC_1"/>
    <property type="match status" value="1"/>
</dbReference>
<evidence type="ECO:0000259" key="13">
    <source>
        <dbReference type="PROSITE" id="PS50109"/>
    </source>
</evidence>
<keyword evidence="12" id="KW-1133">Transmembrane helix</keyword>
<dbReference type="Gene3D" id="3.30.450.20">
    <property type="entry name" value="PAS domain"/>
    <property type="match status" value="1"/>
</dbReference>
<evidence type="ECO:0000256" key="6">
    <source>
        <dbReference type="ARBA" id="ARBA00022777"/>
    </source>
</evidence>
<comment type="caution">
    <text evidence="15">The sequence shown here is derived from an EMBL/GenBank/DDBJ whole genome shotgun (WGS) entry which is preliminary data.</text>
</comment>
<dbReference type="SUPFAM" id="SSF52172">
    <property type="entry name" value="CheY-like"/>
    <property type="match status" value="1"/>
</dbReference>
<dbReference type="SUPFAM" id="SSF55874">
    <property type="entry name" value="ATPase domain of HSP90 chaperone/DNA topoisomerase II/histidine kinase"/>
    <property type="match status" value="1"/>
</dbReference>
<dbReference type="InterPro" id="IPR004358">
    <property type="entry name" value="Sig_transdc_His_kin-like_C"/>
</dbReference>
<evidence type="ECO:0000256" key="11">
    <source>
        <dbReference type="PROSITE-ProRule" id="PRU00169"/>
    </source>
</evidence>
<dbReference type="FunFam" id="3.30.565.10:FF:000010">
    <property type="entry name" value="Sensor histidine kinase RcsC"/>
    <property type="match status" value="1"/>
</dbReference>
<dbReference type="EMBL" id="MAJU01000004">
    <property type="protein sequence ID" value="OCH23380.1"/>
    <property type="molecule type" value="Genomic_DNA"/>
</dbReference>
<name>A0A1B9P4I4_ALILO</name>
<dbReference type="CDD" id="cd12913">
    <property type="entry name" value="PDC1_MCP_like"/>
    <property type="match status" value="1"/>
</dbReference>
<dbReference type="FunFam" id="1.10.287.130:FF:000002">
    <property type="entry name" value="Two-component osmosensing histidine kinase"/>
    <property type="match status" value="1"/>
</dbReference>
<keyword evidence="8" id="KW-0902">Two-component regulatory system</keyword>
<dbReference type="SMART" id="SM00448">
    <property type="entry name" value="REC"/>
    <property type="match status" value="1"/>
</dbReference>
<evidence type="ECO:0000256" key="5">
    <source>
        <dbReference type="ARBA" id="ARBA00022741"/>
    </source>
</evidence>
<dbReference type="PANTHER" id="PTHR45339">
    <property type="entry name" value="HYBRID SIGNAL TRANSDUCTION HISTIDINE KINASE J"/>
    <property type="match status" value="1"/>
</dbReference>
<evidence type="ECO:0000259" key="14">
    <source>
        <dbReference type="PROSITE" id="PS50110"/>
    </source>
</evidence>
<keyword evidence="7" id="KW-0067">ATP-binding</keyword>
<dbReference type="Gene3D" id="6.10.340.10">
    <property type="match status" value="1"/>
</dbReference>
<dbReference type="PROSITE" id="PS50110">
    <property type="entry name" value="RESPONSE_REGULATORY"/>
    <property type="match status" value="1"/>
</dbReference>
<accession>A0A1B9P4I4</accession>
<feature type="transmembrane region" description="Helical" evidence="12">
    <location>
        <begin position="7"/>
        <end position="30"/>
    </location>
</feature>
<dbReference type="InterPro" id="IPR003661">
    <property type="entry name" value="HisK_dim/P_dom"/>
</dbReference>
<dbReference type="Pfam" id="PF02518">
    <property type="entry name" value="HATPase_c"/>
    <property type="match status" value="1"/>
</dbReference>
<protein>
    <recommendedName>
        <fullName evidence="10">Sensory/regulatory protein RpfC</fullName>
        <ecNumber evidence="2">2.7.13.3</ecNumber>
    </recommendedName>
</protein>
<organism evidence="15 16">
    <name type="scientific">Aliivibrio logei</name>
    <name type="common">Vibrio logei</name>
    <dbReference type="NCBI Taxonomy" id="688"/>
    <lineage>
        <taxon>Bacteria</taxon>
        <taxon>Pseudomonadati</taxon>
        <taxon>Pseudomonadota</taxon>
        <taxon>Gammaproteobacteria</taxon>
        <taxon>Vibrionales</taxon>
        <taxon>Vibrionaceae</taxon>
        <taxon>Aliivibrio</taxon>
    </lineage>
</organism>
<evidence type="ECO:0000313" key="16">
    <source>
        <dbReference type="Proteomes" id="UP000093523"/>
    </source>
</evidence>
<evidence type="ECO:0000256" key="7">
    <source>
        <dbReference type="ARBA" id="ARBA00022840"/>
    </source>
</evidence>
<dbReference type="GO" id="GO:0005524">
    <property type="term" value="F:ATP binding"/>
    <property type="evidence" value="ECO:0007669"/>
    <property type="project" value="UniProtKB-KW"/>
</dbReference>
<dbReference type="GO" id="GO:0000155">
    <property type="term" value="F:phosphorelay sensor kinase activity"/>
    <property type="evidence" value="ECO:0007669"/>
    <property type="project" value="InterPro"/>
</dbReference>
<evidence type="ECO:0000256" key="12">
    <source>
        <dbReference type="SAM" id="Phobius"/>
    </source>
</evidence>
<evidence type="ECO:0000313" key="15">
    <source>
        <dbReference type="EMBL" id="OCH23380.1"/>
    </source>
</evidence>
<dbReference type="CDD" id="cd16922">
    <property type="entry name" value="HATPase_EvgS-ArcB-TorS-like"/>
    <property type="match status" value="1"/>
</dbReference>
<dbReference type="PANTHER" id="PTHR45339:SF1">
    <property type="entry name" value="HYBRID SIGNAL TRANSDUCTION HISTIDINE KINASE J"/>
    <property type="match status" value="1"/>
</dbReference>
<evidence type="ECO:0000256" key="1">
    <source>
        <dbReference type="ARBA" id="ARBA00000085"/>
    </source>
</evidence>
<comment type="subunit">
    <text evidence="9">At low DSF concentrations, interacts with RpfF.</text>
</comment>
<dbReference type="AlphaFoldDB" id="A0A1B9P4I4"/>
<dbReference type="PRINTS" id="PR00344">
    <property type="entry name" value="BCTRLSENSOR"/>
</dbReference>
<keyword evidence="4" id="KW-0808">Transferase</keyword>
<dbReference type="SMART" id="SM00388">
    <property type="entry name" value="HisKA"/>
    <property type="match status" value="1"/>
</dbReference>
<keyword evidence="3 11" id="KW-0597">Phosphoprotein</keyword>
<dbReference type="Pfam" id="PF00072">
    <property type="entry name" value="Response_reg"/>
    <property type="match status" value="1"/>
</dbReference>
<dbReference type="Proteomes" id="UP000093523">
    <property type="component" value="Unassembled WGS sequence"/>
</dbReference>
<feature type="domain" description="Histidine kinase" evidence="13">
    <location>
        <begin position="356"/>
        <end position="577"/>
    </location>
</feature>
<evidence type="ECO:0000256" key="3">
    <source>
        <dbReference type="ARBA" id="ARBA00022553"/>
    </source>
</evidence>
<keyword evidence="12" id="KW-0472">Membrane</keyword>
<feature type="modified residue" description="4-aspartylphosphate" evidence="11">
    <location>
        <position position="786"/>
    </location>
</feature>
<dbReference type="Gene3D" id="1.10.287.130">
    <property type="match status" value="1"/>
</dbReference>
<dbReference type="Gene3D" id="3.40.50.2300">
    <property type="match status" value="1"/>
</dbReference>
<dbReference type="InterPro" id="IPR005467">
    <property type="entry name" value="His_kinase_dom"/>
</dbReference>
<dbReference type="InterPro" id="IPR036097">
    <property type="entry name" value="HisK_dim/P_sf"/>
</dbReference>
<dbReference type="InterPro" id="IPR036890">
    <property type="entry name" value="HATPase_C_sf"/>
</dbReference>
<dbReference type="CDD" id="cd17546">
    <property type="entry name" value="REC_hyHK_CKI1_RcsC-like"/>
    <property type="match status" value="1"/>
</dbReference>
<dbReference type="Pfam" id="PF00512">
    <property type="entry name" value="HisKA"/>
    <property type="match status" value="1"/>
</dbReference>
<dbReference type="CDD" id="cd00082">
    <property type="entry name" value="HisKA"/>
    <property type="match status" value="1"/>
</dbReference>
<dbReference type="SUPFAM" id="SSF47384">
    <property type="entry name" value="Homodimeric domain of signal transducing histidine kinase"/>
    <property type="match status" value="1"/>
</dbReference>